<dbReference type="EMBL" id="AVPI01000036">
    <property type="protein sequence ID" value="KGN29896.1"/>
    <property type="molecule type" value="Genomic_DNA"/>
</dbReference>
<feature type="chain" id="PRO_5045124516" evidence="1">
    <location>
        <begin position="24"/>
        <end position="44"/>
    </location>
</feature>
<evidence type="ECO:0000313" key="3">
    <source>
        <dbReference type="Proteomes" id="UP000029990"/>
    </source>
</evidence>
<evidence type="ECO:0000256" key="1">
    <source>
        <dbReference type="SAM" id="SignalP"/>
    </source>
</evidence>
<organism evidence="2 3">
    <name type="scientific">Knoellia flava TL1</name>
    <dbReference type="NCBI Taxonomy" id="1385518"/>
    <lineage>
        <taxon>Bacteria</taxon>
        <taxon>Bacillati</taxon>
        <taxon>Actinomycetota</taxon>
        <taxon>Actinomycetes</taxon>
        <taxon>Micrococcales</taxon>
        <taxon>Intrasporangiaceae</taxon>
        <taxon>Knoellia</taxon>
    </lineage>
</organism>
<sequence length="44" mass="4608">MSAPSWSRTFLAAWFRCSQSASSAAAAASASGTLYFSRFSAVGR</sequence>
<accession>A0ABR4XBW1</accession>
<proteinExistence type="predicted"/>
<reference evidence="2 3" key="1">
    <citation type="submission" date="2013-08" db="EMBL/GenBank/DDBJ databases">
        <title>The genome sequence of Knoellia flava.</title>
        <authorList>
            <person name="Zhu W."/>
            <person name="Wang G."/>
        </authorList>
    </citation>
    <scope>NUCLEOTIDE SEQUENCE [LARGE SCALE GENOMIC DNA]</scope>
    <source>
        <strain evidence="2 3">TL1</strain>
    </source>
</reference>
<keyword evidence="1" id="KW-0732">Signal</keyword>
<feature type="signal peptide" evidence="1">
    <location>
        <begin position="1"/>
        <end position="23"/>
    </location>
</feature>
<evidence type="ECO:0000313" key="2">
    <source>
        <dbReference type="EMBL" id="KGN29896.1"/>
    </source>
</evidence>
<comment type="caution">
    <text evidence="2">The sequence shown here is derived from an EMBL/GenBank/DDBJ whole genome shotgun (WGS) entry which is preliminary data.</text>
</comment>
<protein>
    <submittedName>
        <fullName evidence="2">Uncharacterized protein</fullName>
    </submittedName>
</protein>
<dbReference type="Proteomes" id="UP000029990">
    <property type="component" value="Unassembled WGS sequence"/>
</dbReference>
<gene>
    <name evidence="2" type="ORF">N798_12345</name>
</gene>
<keyword evidence="3" id="KW-1185">Reference proteome</keyword>
<name>A0ABR4XBW1_9MICO</name>